<keyword evidence="3" id="KW-1185">Reference proteome</keyword>
<feature type="compositionally biased region" description="Low complexity" evidence="1">
    <location>
        <begin position="669"/>
        <end position="700"/>
    </location>
</feature>
<feature type="region of interest" description="Disordered" evidence="1">
    <location>
        <begin position="142"/>
        <end position="168"/>
    </location>
</feature>
<feature type="compositionally biased region" description="Polar residues" evidence="1">
    <location>
        <begin position="620"/>
        <end position="646"/>
    </location>
</feature>
<dbReference type="AlphaFoldDB" id="A0A5C3PQH1"/>
<organism evidence="2 3">
    <name type="scientific">Polyporus arcularius HHB13444</name>
    <dbReference type="NCBI Taxonomy" id="1314778"/>
    <lineage>
        <taxon>Eukaryota</taxon>
        <taxon>Fungi</taxon>
        <taxon>Dikarya</taxon>
        <taxon>Basidiomycota</taxon>
        <taxon>Agaricomycotina</taxon>
        <taxon>Agaricomycetes</taxon>
        <taxon>Polyporales</taxon>
        <taxon>Polyporaceae</taxon>
        <taxon>Polyporus</taxon>
    </lineage>
</organism>
<name>A0A5C3PQH1_9APHY</name>
<feature type="region of interest" description="Disordered" evidence="1">
    <location>
        <begin position="245"/>
        <end position="326"/>
    </location>
</feature>
<feature type="region of interest" description="Disordered" evidence="1">
    <location>
        <begin position="88"/>
        <end position="128"/>
    </location>
</feature>
<dbReference type="STRING" id="1314778.A0A5C3PQH1"/>
<feature type="compositionally biased region" description="Polar residues" evidence="1">
    <location>
        <begin position="251"/>
        <end position="260"/>
    </location>
</feature>
<feature type="region of interest" description="Disordered" evidence="1">
    <location>
        <begin position="189"/>
        <end position="224"/>
    </location>
</feature>
<protein>
    <submittedName>
        <fullName evidence="2">Uncharacterized protein</fullName>
    </submittedName>
</protein>
<evidence type="ECO:0000313" key="3">
    <source>
        <dbReference type="Proteomes" id="UP000308197"/>
    </source>
</evidence>
<accession>A0A5C3PQH1</accession>
<feature type="compositionally biased region" description="Polar residues" evidence="1">
    <location>
        <begin position="421"/>
        <end position="431"/>
    </location>
</feature>
<feature type="region of interest" description="Disordered" evidence="1">
    <location>
        <begin position="620"/>
        <end position="700"/>
    </location>
</feature>
<feature type="compositionally biased region" description="Low complexity" evidence="1">
    <location>
        <begin position="496"/>
        <end position="512"/>
    </location>
</feature>
<feature type="region of interest" description="Disordered" evidence="1">
    <location>
        <begin position="462"/>
        <end position="551"/>
    </location>
</feature>
<feature type="compositionally biased region" description="Polar residues" evidence="1">
    <location>
        <begin position="486"/>
        <end position="495"/>
    </location>
</feature>
<feature type="region of interest" description="Disordered" evidence="1">
    <location>
        <begin position="721"/>
        <end position="766"/>
    </location>
</feature>
<dbReference type="Proteomes" id="UP000308197">
    <property type="component" value="Unassembled WGS sequence"/>
</dbReference>
<feature type="compositionally biased region" description="Polar residues" evidence="1">
    <location>
        <begin position="143"/>
        <end position="152"/>
    </location>
</feature>
<feature type="compositionally biased region" description="Low complexity" evidence="1">
    <location>
        <begin position="215"/>
        <end position="224"/>
    </location>
</feature>
<evidence type="ECO:0000256" key="1">
    <source>
        <dbReference type="SAM" id="MobiDB-lite"/>
    </source>
</evidence>
<gene>
    <name evidence="2" type="ORF">K466DRAFT_582424</name>
</gene>
<proteinExistence type="predicted"/>
<feature type="compositionally biased region" description="Low complexity" evidence="1">
    <location>
        <begin position="434"/>
        <end position="443"/>
    </location>
</feature>
<sequence length="814" mass="86930">MDFLHGAPRPLLLSSSRHFVDSPLHTSPCVRDFDAEFTPKTGIPATERIPELACVPGDPDGALVHEILWNHFGFIPHESDSGLDLEAHKLRCPSPSPRSRSPSLAHHQHRRSRTSPSPPFSHPSMARKRRSLSSILVPPFIPQASSSASSPTGRARSHTVSSTSSAGDDSADWLSFYSGAASPLPSEFSSLGPVTPARNSPPADLLDEDPFANLSPAPSVRASRAASPVRSVFDVFGDDVQHLSPAPLSPLAQSALDQDTSAGSRRARSLHASRSLKSLRDLPNTPPPSPIESTRPLLARRPKSTGPPQVRPASTRPAFTPRPSLPSLNVLARTSIHVPKVRRGRPGAHLPLEPWEDQDPAHSGLSAPPSPTHAMQFSTSPVARRRHLRRPTLSMIRDSRMIQDGDGENAEDGAMPPLQAPDTSVSDSLHSTESEAQAIEGASAAASSALSSKLDVASRNLAADDQEYPPTPPPKSPSGTLHARSMSGTSTTSTVPSLCPSSPTSWSSGSTDPYRHSHSPPRAQSPLPPLPSSHIRVHLDADPSGRPGISDVYAHHRHTQLLTSDLLASLDYNYSDALSQLGPTSRLSPSTLYPAGDFEPGSSAGTIKNTFLARVQSQVGDESTSVAPVQRVASDSSGESQWSTEANDLHGQPSSLSVPLSPLSPPELPTSSSEDVSTESSLCSTPALHSSRSSSTMSSEYDYSEEQYAYYSYDLGAFRDPLGTPSSPQQRPVFGYGIPWPSTHRTSGSSSSGGSGGGMADVLSDLEDLAEDLTERFSLSLRSSNESLETERPSERPISRRSLSIRCRELFKRS</sequence>
<dbReference type="InParanoid" id="A0A5C3PQH1"/>
<reference evidence="2 3" key="1">
    <citation type="journal article" date="2019" name="Nat. Ecol. Evol.">
        <title>Megaphylogeny resolves global patterns of mushroom evolution.</title>
        <authorList>
            <person name="Varga T."/>
            <person name="Krizsan K."/>
            <person name="Foldi C."/>
            <person name="Dima B."/>
            <person name="Sanchez-Garcia M."/>
            <person name="Sanchez-Ramirez S."/>
            <person name="Szollosi G.J."/>
            <person name="Szarkandi J.G."/>
            <person name="Papp V."/>
            <person name="Albert L."/>
            <person name="Andreopoulos W."/>
            <person name="Angelini C."/>
            <person name="Antonin V."/>
            <person name="Barry K.W."/>
            <person name="Bougher N.L."/>
            <person name="Buchanan P."/>
            <person name="Buyck B."/>
            <person name="Bense V."/>
            <person name="Catcheside P."/>
            <person name="Chovatia M."/>
            <person name="Cooper J."/>
            <person name="Damon W."/>
            <person name="Desjardin D."/>
            <person name="Finy P."/>
            <person name="Geml J."/>
            <person name="Haridas S."/>
            <person name="Hughes K."/>
            <person name="Justo A."/>
            <person name="Karasinski D."/>
            <person name="Kautmanova I."/>
            <person name="Kiss B."/>
            <person name="Kocsube S."/>
            <person name="Kotiranta H."/>
            <person name="LaButti K.M."/>
            <person name="Lechner B.E."/>
            <person name="Liimatainen K."/>
            <person name="Lipzen A."/>
            <person name="Lukacs Z."/>
            <person name="Mihaltcheva S."/>
            <person name="Morgado L.N."/>
            <person name="Niskanen T."/>
            <person name="Noordeloos M.E."/>
            <person name="Ohm R.A."/>
            <person name="Ortiz-Santana B."/>
            <person name="Ovrebo C."/>
            <person name="Racz N."/>
            <person name="Riley R."/>
            <person name="Savchenko A."/>
            <person name="Shiryaev A."/>
            <person name="Soop K."/>
            <person name="Spirin V."/>
            <person name="Szebenyi C."/>
            <person name="Tomsovsky M."/>
            <person name="Tulloss R.E."/>
            <person name="Uehling J."/>
            <person name="Grigoriev I.V."/>
            <person name="Vagvolgyi C."/>
            <person name="Papp T."/>
            <person name="Martin F.M."/>
            <person name="Miettinen O."/>
            <person name="Hibbett D.S."/>
            <person name="Nagy L.G."/>
        </authorList>
    </citation>
    <scope>NUCLEOTIDE SEQUENCE [LARGE SCALE GENOMIC DNA]</scope>
    <source>
        <strain evidence="2 3">HHB13444</strain>
    </source>
</reference>
<dbReference type="EMBL" id="ML211010">
    <property type="protein sequence ID" value="TFK91856.1"/>
    <property type="molecule type" value="Genomic_DNA"/>
</dbReference>
<feature type="region of interest" description="Disordered" evidence="1">
    <location>
        <begin position="341"/>
        <end position="443"/>
    </location>
</feature>
<evidence type="ECO:0000313" key="2">
    <source>
        <dbReference type="EMBL" id="TFK91856.1"/>
    </source>
</evidence>